<keyword evidence="5 9" id="KW-0963">Cytoplasm</keyword>
<comment type="similarity">
    <text evidence="4 9">Belongs to the peptidase C15 family.</text>
</comment>
<dbReference type="Pfam" id="PF01470">
    <property type="entry name" value="Peptidase_C15"/>
    <property type="match status" value="1"/>
</dbReference>
<gene>
    <name evidence="9" type="primary">pcp</name>
    <name evidence="12" type="ORF">HNQ52_000216</name>
</gene>
<evidence type="ECO:0000313" key="13">
    <source>
        <dbReference type="Proteomes" id="UP000521199"/>
    </source>
</evidence>
<dbReference type="NCBIfam" id="TIGR00504">
    <property type="entry name" value="pyro_pdase"/>
    <property type="match status" value="1"/>
</dbReference>
<evidence type="ECO:0000256" key="2">
    <source>
        <dbReference type="ARBA" id="ARBA00002280"/>
    </source>
</evidence>
<reference evidence="12 13" key="1">
    <citation type="submission" date="2020-08" db="EMBL/GenBank/DDBJ databases">
        <title>Genomic Encyclopedia of Type Strains, Phase IV (KMG-IV): sequencing the most valuable type-strain genomes for metagenomic binning, comparative biology and taxonomic classification.</title>
        <authorList>
            <person name="Goeker M."/>
        </authorList>
    </citation>
    <scope>NUCLEOTIDE SEQUENCE [LARGE SCALE GENOMIC DNA]</scope>
    <source>
        <strain evidence="12 13">DSM 24163</strain>
    </source>
</reference>
<dbReference type="PROSITE" id="PS01333">
    <property type="entry name" value="PYRASE_GLU"/>
    <property type="match status" value="1"/>
</dbReference>
<evidence type="ECO:0000256" key="7">
    <source>
        <dbReference type="ARBA" id="ARBA00022801"/>
    </source>
</evidence>
<dbReference type="PANTHER" id="PTHR23402">
    <property type="entry name" value="PROTEASE FAMILY C15 PYROGLUTAMYL-PEPTIDASE I-RELATED"/>
    <property type="match status" value="1"/>
</dbReference>
<dbReference type="PRINTS" id="PR00706">
    <property type="entry name" value="PYROGLUPTASE"/>
</dbReference>
<dbReference type="AlphaFoldDB" id="A0A7W8D4N3"/>
<keyword evidence="8 9" id="KW-0788">Thiol protease</keyword>
<dbReference type="Proteomes" id="UP000521199">
    <property type="component" value="Unassembled WGS sequence"/>
</dbReference>
<comment type="function">
    <text evidence="2 9">Removes 5-oxoproline from various penultimate amino acid residues except L-proline.</text>
</comment>
<sequence length="219" mass="22807">MPRSAPCVLLTGFEPFGGDSINPAMDVVRELAGERIAGHRIEPATLPVTFDGAHAALVAAIERVSPALVVCVGQAGGRARISLERVALNLVDARIADNAGAQPIDVPVITGAPDAYFTTLPVKAMLQAMTAAGVPAELSLTAGTYVCNAAFFALRHTLQTRWPSVRGGFIHIPWLPEQAARVPDAPCLALETMSKGIGIGIEAALQHREDISAVGGTVC</sequence>
<dbReference type="CDD" id="cd00501">
    <property type="entry name" value="Peptidase_C15"/>
    <property type="match status" value="1"/>
</dbReference>
<dbReference type="GO" id="GO:0005829">
    <property type="term" value="C:cytosol"/>
    <property type="evidence" value="ECO:0007669"/>
    <property type="project" value="InterPro"/>
</dbReference>
<accession>A0A7W8D4N3</accession>
<dbReference type="GO" id="GO:0016920">
    <property type="term" value="F:pyroglutamyl-peptidase activity"/>
    <property type="evidence" value="ECO:0007669"/>
    <property type="project" value="UniProtKB-UniRule"/>
</dbReference>
<feature type="active site" evidence="9 10">
    <location>
        <position position="84"/>
    </location>
</feature>
<keyword evidence="13" id="KW-1185">Reference proteome</keyword>
<dbReference type="InterPro" id="IPR000816">
    <property type="entry name" value="Peptidase_C15"/>
</dbReference>
<dbReference type="InterPro" id="IPR016125">
    <property type="entry name" value="Peptidase_C15-like"/>
</dbReference>
<evidence type="ECO:0000256" key="8">
    <source>
        <dbReference type="ARBA" id="ARBA00022807"/>
    </source>
</evidence>
<evidence type="ECO:0000256" key="10">
    <source>
        <dbReference type="PROSITE-ProRule" id="PRU10076"/>
    </source>
</evidence>
<protein>
    <recommendedName>
        <fullName evidence="9">Pyrrolidone-carboxylate peptidase</fullName>
        <ecNumber evidence="9">3.4.19.3</ecNumber>
    </recommendedName>
    <alternativeName>
        <fullName evidence="9">5-oxoprolyl-peptidase</fullName>
    </alternativeName>
    <alternativeName>
        <fullName evidence="9">Pyroglutamyl-peptidase I</fullName>
        <shortName evidence="9">PGP-I</shortName>
        <shortName evidence="9">Pyrase</shortName>
    </alternativeName>
</protein>
<comment type="caution">
    <text evidence="12">The sequence shown here is derived from an EMBL/GenBank/DDBJ whole genome shotgun (WGS) entry which is preliminary data.</text>
</comment>
<dbReference type="InterPro" id="IPR033694">
    <property type="entry name" value="PGPEP1_Cys_AS"/>
</dbReference>
<dbReference type="EMBL" id="JACHHP010000001">
    <property type="protein sequence ID" value="MBB5206700.1"/>
    <property type="molecule type" value="Genomic_DNA"/>
</dbReference>
<evidence type="ECO:0000256" key="3">
    <source>
        <dbReference type="ARBA" id="ARBA00004496"/>
    </source>
</evidence>
<evidence type="ECO:0000256" key="4">
    <source>
        <dbReference type="ARBA" id="ARBA00006641"/>
    </source>
</evidence>
<dbReference type="RefSeq" id="WP_183958933.1">
    <property type="nucleotide sequence ID" value="NZ_JACHHP010000001.1"/>
</dbReference>
<dbReference type="PANTHER" id="PTHR23402:SF1">
    <property type="entry name" value="PYROGLUTAMYL-PEPTIDASE I"/>
    <property type="match status" value="1"/>
</dbReference>
<evidence type="ECO:0000256" key="1">
    <source>
        <dbReference type="ARBA" id="ARBA00001770"/>
    </source>
</evidence>
<dbReference type="InterPro" id="IPR033693">
    <property type="entry name" value="PGPEP1_Glu_AS"/>
</dbReference>
<comment type="catalytic activity">
    <reaction evidence="1 9 10">
        <text>Release of an N-terminal pyroglutamyl group from a polypeptide, the second amino acid generally not being Pro.</text>
        <dbReference type="EC" id="3.4.19.3"/>
    </reaction>
</comment>
<dbReference type="HAMAP" id="MF_00417">
    <property type="entry name" value="Pyrrolid_peptidase"/>
    <property type="match status" value="1"/>
</dbReference>
<evidence type="ECO:0000256" key="11">
    <source>
        <dbReference type="PROSITE-ProRule" id="PRU10077"/>
    </source>
</evidence>
<dbReference type="PROSITE" id="PS01334">
    <property type="entry name" value="PYRASE_CYS"/>
    <property type="match status" value="1"/>
</dbReference>
<evidence type="ECO:0000256" key="6">
    <source>
        <dbReference type="ARBA" id="ARBA00022670"/>
    </source>
</evidence>
<dbReference type="SUPFAM" id="SSF53182">
    <property type="entry name" value="Pyrrolidone carboxyl peptidase (pyroglutamate aminopeptidase)"/>
    <property type="match status" value="1"/>
</dbReference>
<dbReference type="GO" id="GO:0006508">
    <property type="term" value="P:proteolysis"/>
    <property type="evidence" value="ECO:0007669"/>
    <property type="project" value="UniProtKB-KW"/>
</dbReference>
<comment type="subunit">
    <text evidence="9">Homotetramer.</text>
</comment>
<keyword evidence="6 9" id="KW-0645">Protease</keyword>
<dbReference type="NCBIfam" id="NF009676">
    <property type="entry name" value="PRK13197.1"/>
    <property type="match status" value="1"/>
</dbReference>
<dbReference type="FunFam" id="3.40.630.20:FF:000001">
    <property type="entry name" value="Pyrrolidone-carboxylate peptidase"/>
    <property type="match status" value="1"/>
</dbReference>
<proteinExistence type="inferred from homology"/>
<feature type="active site" evidence="9 11">
    <location>
        <position position="147"/>
    </location>
</feature>
<feature type="active site" evidence="9">
    <location>
        <position position="171"/>
    </location>
</feature>
<dbReference type="Gene3D" id="3.40.630.20">
    <property type="entry name" value="Peptidase C15, pyroglutamyl peptidase I-like"/>
    <property type="match status" value="1"/>
</dbReference>
<evidence type="ECO:0000313" key="12">
    <source>
        <dbReference type="EMBL" id="MBB5206700.1"/>
    </source>
</evidence>
<comment type="subcellular location">
    <subcellularLocation>
        <location evidence="3 9">Cytoplasm</location>
    </subcellularLocation>
</comment>
<dbReference type="InterPro" id="IPR036440">
    <property type="entry name" value="Peptidase_C15-like_sf"/>
</dbReference>
<organism evidence="12 13">
    <name type="scientific">Chiayiivirga flava</name>
    <dbReference type="NCBI Taxonomy" id="659595"/>
    <lineage>
        <taxon>Bacteria</taxon>
        <taxon>Pseudomonadati</taxon>
        <taxon>Pseudomonadota</taxon>
        <taxon>Gammaproteobacteria</taxon>
        <taxon>Lysobacterales</taxon>
        <taxon>Lysobacteraceae</taxon>
        <taxon>Chiayiivirga</taxon>
    </lineage>
</organism>
<evidence type="ECO:0000256" key="5">
    <source>
        <dbReference type="ARBA" id="ARBA00022490"/>
    </source>
</evidence>
<dbReference type="InterPro" id="IPR029762">
    <property type="entry name" value="PGP-I_bact-type"/>
</dbReference>
<name>A0A7W8D4N3_9GAMM</name>
<keyword evidence="7 9" id="KW-0378">Hydrolase</keyword>
<evidence type="ECO:0000256" key="9">
    <source>
        <dbReference type="HAMAP-Rule" id="MF_00417"/>
    </source>
</evidence>
<dbReference type="PIRSF" id="PIRSF015592">
    <property type="entry name" value="Prld-crbxl_pptds"/>
    <property type="match status" value="1"/>
</dbReference>
<dbReference type="EC" id="3.4.19.3" evidence="9"/>